<dbReference type="Proteomes" id="UP000807306">
    <property type="component" value="Unassembled WGS sequence"/>
</dbReference>
<keyword evidence="1" id="KW-0472">Membrane</keyword>
<sequence>MVVWNSVSGWYKAGAIYVKLSHALSGIFIWELLTTLGFEWDFLTFKKKFRWPLIFYFLNRYAMLATLCLNLQPSECRMLEAAQTFLGSASIGLANINMTMRTVAIWNKSRYINIFLGVLITVHWVMIAYATNKARYADFELPGECLPSGDIFKWHTILFSYATGFNLVVLILNVYKLLINQNTLSQSPKTLLRGKSRVAHLLFTQGLVYFIVACLANIIAIVFMCMNFNDIMSVMFTFPAQVFSTIVACRSVRELTNHAYQSSDEVNRLNKARMASTSYGRGPTSTGGIGYTLDHRKLSSSSLKDSDDFTQSGGVLVHMETLVQSDAEFLGTRRDR</sequence>
<feature type="transmembrane region" description="Helical" evidence="1">
    <location>
        <begin position="111"/>
        <end position="131"/>
    </location>
</feature>
<dbReference type="EMBL" id="MU157841">
    <property type="protein sequence ID" value="KAF9530195.1"/>
    <property type="molecule type" value="Genomic_DNA"/>
</dbReference>
<keyword evidence="1" id="KW-0812">Transmembrane</keyword>
<keyword evidence="1" id="KW-1133">Transmembrane helix</keyword>
<evidence type="ECO:0000313" key="3">
    <source>
        <dbReference type="Proteomes" id="UP000807306"/>
    </source>
</evidence>
<keyword evidence="3" id="KW-1185">Reference proteome</keyword>
<feature type="transmembrane region" description="Helical" evidence="1">
    <location>
        <begin position="151"/>
        <end position="178"/>
    </location>
</feature>
<proteinExistence type="predicted"/>
<reference evidence="2" key="1">
    <citation type="submission" date="2020-11" db="EMBL/GenBank/DDBJ databases">
        <authorList>
            <consortium name="DOE Joint Genome Institute"/>
            <person name="Ahrendt S."/>
            <person name="Riley R."/>
            <person name="Andreopoulos W."/>
            <person name="Labutti K."/>
            <person name="Pangilinan J."/>
            <person name="Ruiz-Duenas F.J."/>
            <person name="Barrasa J.M."/>
            <person name="Sanchez-Garcia M."/>
            <person name="Camarero S."/>
            <person name="Miyauchi S."/>
            <person name="Serrano A."/>
            <person name="Linde D."/>
            <person name="Babiker R."/>
            <person name="Drula E."/>
            <person name="Ayuso-Fernandez I."/>
            <person name="Pacheco R."/>
            <person name="Padilla G."/>
            <person name="Ferreira P."/>
            <person name="Barriuso J."/>
            <person name="Kellner H."/>
            <person name="Castanera R."/>
            <person name="Alfaro M."/>
            <person name="Ramirez L."/>
            <person name="Pisabarro A.G."/>
            <person name="Kuo A."/>
            <person name="Tritt A."/>
            <person name="Lipzen A."/>
            <person name="He G."/>
            <person name="Yan M."/>
            <person name="Ng V."/>
            <person name="Cullen D."/>
            <person name="Martin F."/>
            <person name="Rosso M.-N."/>
            <person name="Henrissat B."/>
            <person name="Hibbett D."/>
            <person name="Martinez A.T."/>
            <person name="Grigoriev I.V."/>
        </authorList>
    </citation>
    <scope>NUCLEOTIDE SEQUENCE</scope>
    <source>
        <strain evidence="2">CBS 506.95</strain>
    </source>
</reference>
<evidence type="ECO:0000256" key="1">
    <source>
        <dbReference type="SAM" id="Phobius"/>
    </source>
</evidence>
<feature type="transmembrane region" description="Helical" evidence="1">
    <location>
        <begin position="199"/>
        <end position="224"/>
    </location>
</feature>
<accession>A0A9P6JS54</accession>
<dbReference type="OrthoDB" id="2742220at2759"/>
<feature type="transmembrane region" description="Helical" evidence="1">
    <location>
        <begin position="53"/>
        <end position="72"/>
    </location>
</feature>
<evidence type="ECO:0000313" key="2">
    <source>
        <dbReference type="EMBL" id="KAF9530195.1"/>
    </source>
</evidence>
<gene>
    <name evidence="2" type="ORF">CPB83DRAFT_892814</name>
</gene>
<comment type="caution">
    <text evidence="2">The sequence shown here is derived from an EMBL/GenBank/DDBJ whole genome shotgun (WGS) entry which is preliminary data.</text>
</comment>
<protein>
    <submittedName>
        <fullName evidence="2">Uncharacterized protein</fullName>
    </submittedName>
</protein>
<organism evidence="2 3">
    <name type="scientific">Crepidotus variabilis</name>
    <dbReference type="NCBI Taxonomy" id="179855"/>
    <lineage>
        <taxon>Eukaryota</taxon>
        <taxon>Fungi</taxon>
        <taxon>Dikarya</taxon>
        <taxon>Basidiomycota</taxon>
        <taxon>Agaricomycotina</taxon>
        <taxon>Agaricomycetes</taxon>
        <taxon>Agaricomycetidae</taxon>
        <taxon>Agaricales</taxon>
        <taxon>Agaricineae</taxon>
        <taxon>Crepidotaceae</taxon>
        <taxon>Crepidotus</taxon>
    </lineage>
</organism>
<dbReference type="AlphaFoldDB" id="A0A9P6JS54"/>
<name>A0A9P6JS54_9AGAR</name>